<name>A0A918TNX7_9BACT</name>
<feature type="region of interest" description="Disordered" evidence="1">
    <location>
        <begin position="1"/>
        <end position="47"/>
    </location>
</feature>
<dbReference type="EMBL" id="BMXI01000007">
    <property type="protein sequence ID" value="GHC53069.1"/>
    <property type="molecule type" value="Genomic_DNA"/>
</dbReference>
<reference evidence="3" key="2">
    <citation type="submission" date="2020-09" db="EMBL/GenBank/DDBJ databases">
        <authorList>
            <person name="Sun Q."/>
            <person name="Kim S."/>
        </authorList>
    </citation>
    <scope>NUCLEOTIDE SEQUENCE</scope>
    <source>
        <strain evidence="3">KCTC 12988</strain>
    </source>
</reference>
<dbReference type="Proteomes" id="UP000644507">
    <property type="component" value="Unassembled WGS sequence"/>
</dbReference>
<keyword evidence="4" id="KW-1185">Reference proteome</keyword>
<sequence>MTGGPGTAQLPKATVPLGGTQALGQPTGLQTTPGTIGGFDDDDEEEENATLTSVLAILALVAAIAALTFQFLTAKTWVDNTTPDARVWSDYTGLE</sequence>
<comment type="caution">
    <text evidence="3">The sequence shown here is derived from an EMBL/GenBank/DDBJ whole genome shotgun (WGS) entry which is preliminary data.</text>
</comment>
<keyword evidence="2" id="KW-0472">Membrane</keyword>
<evidence type="ECO:0000313" key="4">
    <source>
        <dbReference type="Proteomes" id="UP000644507"/>
    </source>
</evidence>
<gene>
    <name evidence="3" type="ORF">GCM10007100_19360</name>
</gene>
<evidence type="ECO:0000313" key="3">
    <source>
        <dbReference type="EMBL" id="GHC53069.1"/>
    </source>
</evidence>
<proteinExistence type="predicted"/>
<evidence type="ECO:0000256" key="2">
    <source>
        <dbReference type="SAM" id="Phobius"/>
    </source>
</evidence>
<keyword evidence="2" id="KW-0812">Transmembrane</keyword>
<reference evidence="3" key="1">
    <citation type="journal article" date="2014" name="Int. J. Syst. Evol. Microbiol.">
        <title>Complete genome sequence of Corynebacterium casei LMG S-19264T (=DSM 44701T), isolated from a smear-ripened cheese.</title>
        <authorList>
            <consortium name="US DOE Joint Genome Institute (JGI-PGF)"/>
            <person name="Walter F."/>
            <person name="Albersmeier A."/>
            <person name="Kalinowski J."/>
            <person name="Ruckert C."/>
        </authorList>
    </citation>
    <scope>NUCLEOTIDE SEQUENCE</scope>
    <source>
        <strain evidence="3">KCTC 12988</strain>
    </source>
</reference>
<organism evidence="3 4">
    <name type="scientific">Roseibacillus persicicus</name>
    <dbReference type="NCBI Taxonomy" id="454148"/>
    <lineage>
        <taxon>Bacteria</taxon>
        <taxon>Pseudomonadati</taxon>
        <taxon>Verrucomicrobiota</taxon>
        <taxon>Verrucomicrobiia</taxon>
        <taxon>Verrucomicrobiales</taxon>
        <taxon>Verrucomicrobiaceae</taxon>
        <taxon>Roseibacillus</taxon>
    </lineage>
</organism>
<keyword evidence="2" id="KW-1133">Transmembrane helix</keyword>
<feature type="transmembrane region" description="Helical" evidence="2">
    <location>
        <begin position="49"/>
        <end position="72"/>
    </location>
</feature>
<feature type="compositionally biased region" description="Low complexity" evidence="1">
    <location>
        <begin position="23"/>
        <end position="34"/>
    </location>
</feature>
<evidence type="ECO:0000256" key="1">
    <source>
        <dbReference type="SAM" id="MobiDB-lite"/>
    </source>
</evidence>
<protein>
    <submittedName>
        <fullName evidence="3">Uncharacterized protein</fullName>
    </submittedName>
</protein>
<accession>A0A918TNX7</accession>
<dbReference type="AlphaFoldDB" id="A0A918TNX7"/>